<evidence type="ECO:0000313" key="9">
    <source>
        <dbReference type="Proteomes" id="UP000673691"/>
    </source>
</evidence>
<evidence type="ECO:0000256" key="4">
    <source>
        <dbReference type="ARBA" id="ARBA00023163"/>
    </source>
</evidence>
<keyword evidence="4" id="KW-0804">Transcription</keyword>
<dbReference type="EMBL" id="JAEFCI010000432">
    <property type="protein sequence ID" value="KAG5463554.1"/>
    <property type="molecule type" value="Genomic_DNA"/>
</dbReference>
<evidence type="ECO:0000256" key="6">
    <source>
        <dbReference type="SAM" id="MobiDB-lite"/>
    </source>
</evidence>
<comment type="caution">
    <text evidence="8">The sequence shown here is derived from an EMBL/GenBank/DDBJ whole genome shotgun (WGS) entry which is preliminary data.</text>
</comment>
<evidence type="ECO:0000259" key="7">
    <source>
        <dbReference type="PROSITE" id="PS50888"/>
    </source>
</evidence>
<dbReference type="Pfam" id="PF00010">
    <property type="entry name" value="HLH"/>
    <property type="match status" value="1"/>
</dbReference>
<dbReference type="InterPro" id="IPR036638">
    <property type="entry name" value="HLH_DNA-bd_sf"/>
</dbReference>
<keyword evidence="5" id="KW-0539">Nucleus</keyword>
<evidence type="ECO:0000313" key="8">
    <source>
        <dbReference type="EMBL" id="KAG5463554.1"/>
    </source>
</evidence>
<dbReference type="AlphaFoldDB" id="A0A8H8DM29"/>
<dbReference type="GO" id="GO:0000978">
    <property type="term" value="F:RNA polymerase II cis-regulatory region sequence-specific DNA binding"/>
    <property type="evidence" value="ECO:0007669"/>
    <property type="project" value="TreeGrafter"/>
</dbReference>
<dbReference type="GO" id="GO:0046983">
    <property type="term" value="F:protein dimerization activity"/>
    <property type="evidence" value="ECO:0007669"/>
    <property type="project" value="InterPro"/>
</dbReference>
<comment type="subcellular location">
    <subcellularLocation>
        <location evidence="1">Nucleus</location>
    </subcellularLocation>
</comment>
<sequence length="342" mass="35640">MTSRAAAARRHSSVRGVPEPVFLSPTTAAAVAAAAVRRGLASGAYADLIISSSSSAGLNETSNNVVDFSAGALLSETEQRAFADFLNRFATDDFLVYPSPTEAPPAAPGVGQSTNVALRDVAPNEDITGLPVGACPSGTRGDLPAEDDVKFGEASNNGGANATANSARESAAAAECGSDAPSVTKRKKSFSSSTPPIAKGSKPRGRRRNELKDIAAASADGAGNLPASSALIGGSNDFFDWKPGAGHKANGSRPIVVPGTRPGRRGAKGQDLLTESERKANHIASEQRRRQNIRIGFDTLCDLVPTLSQCHRSEALILQKCKLLQTYVRALMFRIFILSGHS</sequence>
<dbReference type="OrthoDB" id="5778525at2759"/>
<feature type="domain" description="BHLH" evidence="7">
    <location>
        <begin position="277"/>
        <end position="331"/>
    </location>
</feature>
<organism evidence="8 9">
    <name type="scientific">Olpidium bornovanus</name>
    <dbReference type="NCBI Taxonomy" id="278681"/>
    <lineage>
        <taxon>Eukaryota</taxon>
        <taxon>Fungi</taxon>
        <taxon>Fungi incertae sedis</taxon>
        <taxon>Olpidiomycota</taxon>
        <taxon>Olpidiomycotina</taxon>
        <taxon>Olpidiomycetes</taxon>
        <taxon>Olpidiales</taxon>
        <taxon>Olpidiaceae</taxon>
        <taxon>Olpidium</taxon>
    </lineage>
</organism>
<dbReference type="InterPro" id="IPR052207">
    <property type="entry name" value="Max-like/E-box_TFs"/>
</dbReference>
<dbReference type="GO" id="GO:0000981">
    <property type="term" value="F:DNA-binding transcription factor activity, RNA polymerase II-specific"/>
    <property type="evidence" value="ECO:0007669"/>
    <property type="project" value="TreeGrafter"/>
</dbReference>
<accession>A0A8H8DM29</accession>
<feature type="region of interest" description="Disordered" evidence="6">
    <location>
        <begin position="243"/>
        <end position="269"/>
    </location>
</feature>
<feature type="compositionally biased region" description="Low complexity" evidence="6">
    <location>
        <begin position="154"/>
        <end position="175"/>
    </location>
</feature>
<protein>
    <recommendedName>
        <fullName evidence="7">BHLH domain-containing protein</fullName>
    </recommendedName>
</protein>
<gene>
    <name evidence="8" type="ORF">BJ554DRAFT_6549</name>
</gene>
<evidence type="ECO:0000256" key="5">
    <source>
        <dbReference type="ARBA" id="ARBA00023242"/>
    </source>
</evidence>
<dbReference type="PANTHER" id="PTHR15741">
    <property type="entry name" value="BASIC HELIX-LOOP-HELIX ZIP TRANSCRIPTION FACTOR"/>
    <property type="match status" value="1"/>
</dbReference>
<feature type="region of interest" description="Disordered" evidence="6">
    <location>
        <begin position="127"/>
        <end position="208"/>
    </location>
</feature>
<dbReference type="Proteomes" id="UP000673691">
    <property type="component" value="Unassembled WGS sequence"/>
</dbReference>
<name>A0A8H8DM29_9FUNG</name>
<reference evidence="8 9" key="1">
    <citation type="journal article" name="Sci. Rep.">
        <title>Genome-scale phylogenetic analyses confirm Olpidium as the closest living zoosporic fungus to the non-flagellated, terrestrial fungi.</title>
        <authorList>
            <person name="Chang Y."/>
            <person name="Rochon D."/>
            <person name="Sekimoto S."/>
            <person name="Wang Y."/>
            <person name="Chovatia M."/>
            <person name="Sandor L."/>
            <person name="Salamov A."/>
            <person name="Grigoriev I.V."/>
            <person name="Stajich J.E."/>
            <person name="Spatafora J.W."/>
        </authorList>
    </citation>
    <scope>NUCLEOTIDE SEQUENCE [LARGE SCALE GENOMIC DNA]</scope>
    <source>
        <strain evidence="8">S191</strain>
    </source>
</reference>
<dbReference type="InterPro" id="IPR011598">
    <property type="entry name" value="bHLH_dom"/>
</dbReference>
<evidence type="ECO:0000256" key="3">
    <source>
        <dbReference type="ARBA" id="ARBA00023125"/>
    </source>
</evidence>
<dbReference type="PANTHER" id="PTHR15741:SF27">
    <property type="entry name" value="TRANSCRIPTION FACTOR AP-4"/>
    <property type="match status" value="1"/>
</dbReference>
<dbReference type="GO" id="GO:0005634">
    <property type="term" value="C:nucleus"/>
    <property type="evidence" value="ECO:0007669"/>
    <property type="project" value="UniProtKB-SubCell"/>
</dbReference>
<proteinExistence type="predicted"/>
<dbReference type="SUPFAM" id="SSF47459">
    <property type="entry name" value="HLH, helix-loop-helix DNA-binding domain"/>
    <property type="match status" value="1"/>
</dbReference>
<evidence type="ECO:0000256" key="2">
    <source>
        <dbReference type="ARBA" id="ARBA00023015"/>
    </source>
</evidence>
<dbReference type="Gene3D" id="4.10.280.10">
    <property type="entry name" value="Helix-loop-helix DNA-binding domain"/>
    <property type="match status" value="1"/>
</dbReference>
<keyword evidence="2" id="KW-0805">Transcription regulation</keyword>
<dbReference type="PROSITE" id="PS50888">
    <property type="entry name" value="BHLH"/>
    <property type="match status" value="1"/>
</dbReference>
<evidence type="ECO:0000256" key="1">
    <source>
        <dbReference type="ARBA" id="ARBA00004123"/>
    </source>
</evidence>
<keyword evidence="9" id="KW-1185">Reference proteome</keyword>
<keyword evidence="3" id="KW-0238">DNA-binding</keyword>